<protein>
    <submittedName>
        <fullName evidence="1">Kinase</fullName>
    </submittedName>
</protein>
<evidence type="ECO:0000313" key="2">
    <source>
        <dbReference type="Proteomes" id="UP000250831"/>
    </source>
</evidence>
<keyword evidence="1" id="KW-0808">Transferase</keyword>
<dbReference type="PANTHER" id="PTHR12083">
    <property type="entry name" value="BIFUNCTIONAL POLYNUCLEOTIDE PHOSPHATASE/KINASE"/>
    <property type="match status" value="1"/>
</dbReference>
<proteinExistence type="predicted"/>
<accession>A0A363NTJ8</accession>
<gene>
    <name evidence="1" type="ORF">DCO56_12010</name>
</gene>
<dbReference type="OrthoDB" id="8564590at2"/>
<dbReference type="GO" id="GO:0003690">
    <property type="term" value="F:double-stranded DNA binding"/>
    <property type="evidence" value="ECO:0007669"/>
    <property type="project" value="TreeGrafter"/>
</dbReference>
<dbReference type="Pfam" id="PF13671">
    <property type="entry name" value="AAA_33"/>
    <property type="match status" value="1"/>
</dbReference>
<dbReference type="AlphaFoldDB" id="A0A363NTJ8"/>
<reference evidence="1 2" key="1">
    <citation type="submission" date="2018-04" db="EMBL/GenBank/DDBJ databases">
        <title>Sphingobacterium sp. M46 Genome.</title>
        <authorList>
            <person name="Cheng J."/>
            <person name="Li Y."/>
        </authorList>
    </citation>
    <scope>NUCLEOTIDE SEQUENCE [LARGE SCALE GENOMIC DNA]</scope>
    <source>
        <strain evidence="1 2">M46</strain>
    </source>
</reference>
<dbReference type="EMBL" id="QCXX01000003">
    <property type="protein sequence ID" value="PUV24089.1"/>
    <property type="molecule type" value="Genomic_DNA"/>
</dbReference>
<organism evidence="1 2">
    <name type="scientific">Sphingobacterium athyrii</name>
    <dbReference type="NCBI Taxonomy" id="2152717"/>
    <lineage>
        <taxon>Bacteria</taxon>
        <taxon>Pseudomonadati</taxon>
        <taxon>Bacteroidota</taxon>
        <taxon>Sphingobacteriia</taxon>
        <taxon>Sphingobacteriales</taxon>
        <taxon>Sphingobacteriaceae</taxon>
        <taxon>Sphingobacterium</taxon>
    </lineage>
</organism>
<name>A0A363NTJ8_9SPHI</name>
<comment type="caution">
    <text evidence="1">The sequence shown here is derived from an EMBL/GenBank/DDBJ whole genome shotgun (WGS) entry which is preliminary data.</text>
</comment>
<dbReference type="PANTHER" id="PTHR12083:SF9">
    <property type="entry name" value="BIFUNCTIONAL POLYNUCLEOTIDE PHOSPHATASE_KINASE"/>
    <property type="match status" value="1"/>
</dbReference>
<dbReference type="GO" id="GO:0006281">
    <property type="term" value="P:DNA repair"/>
    <property type="evidence" value="ECO:0007669"/>
    <property type="project" value="TreeGrafter"/>
</dbReference>
<dbReference type="InterPro" id="IPR027417">
    <property type="entry name" value="P-loop_NTPase"/>
</dbReference>
<sequence>MEMIIYCGIQASGKSSFYKENHFNSHVRISMDLLNTRNKENRFIKTCLETQQAFVVDNTNPTKVERTKYIEIAKAYKYKVIGYYFSSSLESSLERNSMRINKERIPDIGIRGTHKKLQIPALEEGFHELYYVSLNEEGFIIKDWQNEI</sequence>
<dbReference type="Gene3D" id="3.40.50.300">
    <property type="entry name" value="P-loop containing nucleotide triphosphate hydrolases"/>
    <property type="match status" value="1"/>
</dbReference>
<keyword evidence="2" id="KW-1185">Reference proteome</keyword>
<dbReference type="Proteomes" id="UP000250831">
    <property type="component" value="Unassembled WGS sequence"/>
</dbReference>
<dbReference type="GO" id="GO:0046403">
    <property type="term" value="F:polynucleotide 3'-phosphatase activity"/>
    <property type="evidence" value="ECO:0007669"/>
    <property type="project" value="TreeGrafter"/>
</dbReference>
<dbReference type="SUPFAM" id="SSF52540">
    <property type="entry name" value="P-loop containing nucleoside triphosphate hydrolases"/>
    <property type="match status" value="1"/>
</dbReference>
<keyword evidence="1" id="KW-0418">Kinase</keyword>
<evidence type="ECO:0000313" key="1">
    <source>
        <dbReference type="EMBL" id="PUV24089.1"/>
    </source>
</evidence>
<dbReference type="GO" id="GO:0046404">
    <property type="term" value="F:ATP-dependent polydeoxyribonucleotide 5'-hydroxyl-kinase activity"/>
    <property type="evidence" value="ECO:0007669"/>
    <property type="project" value="TreeGrafter"/>
</dbReference>
<dbReference type="RefSeq" id="WP_108634017.1">
    <property type="nucleotide sequence ID" value="NZ_QCXX01000003.1"/>
</dbReference>